<evidence type="ECO:0000256" key="2">
    <source>
        <dbReference type="ARBA" id="ARBA00038211"/>
    </source>
</evidence>
<dbReference type="EC" id="2.7.1.82" evidence="3"/>
<evidence type="ECO:0000313" key="5">
    <source>
        <dbReference type="Proteomes" id="UP001151532"/>
    </source>
</evidence>
<comment type="similarity">
    <text evidence="2">Belongs to the choline/ethanolamine kinase family.</text>
</comment>
<dbReference type="GO" id="GO:0004305">
    <property type="term" value="F:ethanolamine kinase activity"/>
    <property type="evidence" value="ECO:0007669"/>
    <property type="project" value="UniProtKB-EC"/>
</dbReference>
<dbReference type="AlphaFoldDB" id="A0A9Q0T2S2"/>
<keyword evidence="4" id="KW-0808">Transferase</keyword>
<reference evidence="4" key="1">
    <citation type="submission" date="2022-11" db="EMBL/GenBank/DDBJ databases">
        <authorList>
            <person name="Hyden B.L."/>
            <person name="Feng K."/>
            <person name="Yates T."/>
            <person name="Jawdy S."/>
            <person name="Smart L.B."/>
            <person name="Muchero W."/>
        </authorList>
    </citation>
    <scope>NUCLEOTIDE SEQUENCE</scope>
    <source>
        <tissue evidence="4">Shoot tip</tissue>
    </source>
</reference>
<protein>
    <recommendedName>
        <fullName evidence="3">ethanolamine kinase</fullName>
        <ecNumber evidence="3">2.7.1.82</ecNumber>
    </recommendedName>
</protein>
<dbReference type="Pfam" id="PF01633">
    <property type="entry name" value="Choline_kinase"/>
    <property type="match status" value="1"/>
</dbReference>
<proteinExistence type="inferred from homology"/>
<reference evidence="4" key="2">
    <citation type="journal article" date="2023" name="Int. J. Mol. Sci.">
        <title>De Novo Assembly and Annotation of 11 Diverse Shrub Willow (Salix) Genomes Reveals Novel Gene Organization in Sex-Linked Regions.</title>
        <authorList>
            <person name="Hyden B."/>
            <person name="Feng K."/>
            <person name="Yates T.B."/>
            <person name="Jawdy S."/>
            <person name="Cereghino C."/>
            <person name="Smart L.B."/>
            <person name="Muchero W."/>
        </authorList>
    </citation>
    <scope>NUCLEOTIDE SEQUENCE</scope>
    <source>
        <tissue evidence="4">Shoot tip</tissue>
    </source>
</reference>
<dbReference type="Proteomes" id="UP001151532">
    <property type="component" value="Chromosome 6"/>
</dbReference>
<dbReference type="Gene3D" id="3.90.1200.10">
    <property type="match status" value="1"/>
</dbReference>
<keyword evidence="5" id="KW-1185">Reference proteome</keyword>
<dbReference type="PANTHER" id="PTHR22603:SF66">
    <property type="entry name" value="ETHANOLAMINE KINASE"/>
    <property type="match status" value="1"/>
</dbReference>
<dbReference type="Gene3D" id="3.30.200.20">
    <property type="entry name" value="Phosphorylase Kinase, domain 1"/>
    <property type="match status" value="1"/>
</dbReference>
<dbReference type="GO" id="GO:0006646">
    <property type="term" value="P:phosphatidylethanolamine biosynthetic process"/>
    <property type="evidence" value="ECO:0007669"/>
    <property type="project" value="TreeGrafter"/>
</dbReference>
<evidence type="ECO:0000256" key="1">
    <source>
        <dbReference type="ARBA" id="ARBA00037883"/>
    </source>
</evidence>
<dbReference type="EMBL" id="JAPFFK010000017">
    <property type="protein sequence ID" value="KAJ6699229.1"/>
    <property type="molecule type" value="Genomic_DNA"/>
</dbReference>
<keyword evidence="4" id="KW-0418">Kinase</keyword>
<dbReference type="InterPro" id="IPR011009">
    <property type="entry name" value="Kinase-like_dom_sf"/>
</dbReference>
<dbReference type="GO" id="GO:0005737">
    <property type="term" value="C:cytoplasm"/>
    <property type="evidence" value="ECO:0007669"/>
    <property type="project" value="TreeGrafter"/>
</dbReference>
<sequence>MAVAEVARGDNSSSHILRSSSLTLDTSLSLPDLTPPLIELCKDLFKKWSELDDSSFSVETVSGGITNLLLKVSVKEEDGNEVSVTVRLYGPNTDYVINRERELQAIKYLSAAGFGAKLLGVFQNGMVQSFINARTLIPQDMREPKLAAEIAKQLHKFHQVNIPGSKEPQLWNDIFRFYESGIFSDFNLLP</sequence>
<comment type="caution">
    <text evidence="4">The sequence shown here is derived from an EMBL/GenBank/DDBJ whole genome shotgun (WGS) entry which is preliminary data.</text>
</comment>
<gene>
    <name evidence="4" type="ORF">OIU79_012483</name>
</gene>
<evidence type="ECO:0000256" key="3">
    <source>
        <dbReference type="ARBA" id="ARBA00038874"/>
    </source>
</evidence>
<dbReference type="OrthoDB" id="10267235at2759"/>
<evidence type="ECO:0000313" key="4">
    <source>
        <dbReference type="EMBL" id="KAJ6699229.1"/>
    </source>
</evidence>
<organism evidence="4 5">
    <name type="scientific">Salix purpurea</name>
    <name type="common">Purple osier willow</name>
    <dbReference type="NCBI Taxonomy" id="77065"/>
    <lineage>
        <taxon>Eukaryota</taxon>
        <taxon>Viridiplantae</taxon>
        <taxon>Streptophyta</taxon>
        <taxon>Embryophyta</taxon>
        <taxon>Tracheophyta</taxon>
        <taxon>Spermatophyta</taxon>
        <taxon>Magnoliopsida</taxon>
        <taxon>eudicotyledons</taxon>
        <taxon>Gunneridae</taxon>
        <taxon>Pentapetalae</taxon>
        <taxon>rosids</taxon>
        <taxon>fabids</taxon>
        <taxon>Malpighiales</taxon>
        <taxon>Salicaceae</taxon>
        <taxon>Saliceae</taxon>
        <taxon>Salix</taxon>
    </lineage>
</organism>
<accession>A0A9Q0T2S2</accession>
<name>A0A9Q0T2S2_SALPP</name>
<dbReference type="PANTHER" id="PTHR22603">
    <property type="entry name" value="CHOLINE/ETHANOALAMINE KINASE"/>
    <property type="match status" value="1"/>
</dbReference>
<comment type="pathway">
    <text evidence="1">Phospholipid metabolism; phosphatidylethanolamine biosynthesis; phosphatidylethanolamine from ethanolamine: step 1/3.</text>
</comment>
<dbReference type="SUPFAM" id="SSF56112">
    <property type="entry name" value="Protein kinase-like (PK-like)"/>
    <property type="match status" value="1"/>
</dbReference>